<dbReference type="PRINTS" id="PR00420">
    <property type="entry name" value="RNGMNOXGNASE"/>
</dbReference>
<keyword evidence="1" id="KW-0285">Flavoprotein</keyword>
<dbReference type="SUPFAM" id="SSF54373">
    <property type="entry name" value="FAD-linked reductases, C-terminal domain"/>
    <property type="match status" value="1"/>
</dbReference>
<evidence type="ECO:0000313" key="6">
    <source>
        <dbReference type="EMBL" id="KMP04249.1"/>
    </source>
</evidence>
<dbReference type="InterPro" id="IPR051104">
    <property type="entry name" value="FAD_monoxygenase"/>
</dbReference>
<evidence type="ECO:0000256" key="2">
    <source>
        <dbReference type="ARBA" id="ARBA00022827"/>
    </source>
</evidence>
<evidence type="ECO:0000256" key="1">
    <source>
        <dbReference type="ARBA" id="ARBA00022630"/>
    </source>
</evidence>
<dbReference type="OrthoDB" id="417877at2759"/>
<dbReference type="EMBL" id="DS028094">
    <property type="protein sequence ID" value="KMP04249.1"/>
    <property type="molecule type" value="Genomic_DNA"/>
</dbReference>
<accession>A0A0J6YB20</accession>
<dbReference type="GO" id="GO:0071949">
    <property type="term" value="F:FAD binding"/>
    <property type="evidence" value="ECO:0007669"/>
    <property type="project" value="InterPro"/>
</dbReference>
<gene>
    <name evidence="6" type="ORF">CIRG_03940</name>
</gene>
<keyword evidence="4" id="KW-0472">Membrane</keyword>
<dbReference type="SUPFAM" id="SSF51905">
    <property type="entry name" value="FAD/NAD(P)-binding domain"/>
    <property type="match status" value="1"/>
</dbReference>
<organism evidence="6 7">
    <name type="scientific">Coccidioides immitis RMSCC 2394</name>
    <dbReference type="NCBI Taxonomy" id="404692"/>
    <lineage>
        <taxon>Eukaryota</taxon>
        <taxon>Fungi</taxon>
        <taxon>Dikarya</taxon>
        <taxon>Ascomycota</taxon>
        <taxon>Pezizomycotina</taxon>
        <taxon>Eurotiomycetes</taxon>
        <taxon>Eurotiomycetidae</taxon>
        <taxon>Onygenales</taxon>
        <taxon>Onygenaceae</taxon>
        <taxon>Coccidioides</taxon>
    </lineage>
</organism>
<evidence type="ECO:0000256" key="3">
    <source>
        <dbReference type="ARBA" id="ARBA00023002"/>
    </source>
</evidence>
<dbReference type="Pfam" id="PF01494">
    <property type="entry name" value="FAD_binding_3"/>
    <property type="match status" value="1"/>
</dbReference>
<proteinExistence type="predicted"/>
<dbReference type="PANTHER" id="PTHR46720">
    <property type="entry name" value="HYDROXYLASE, PUTATIVE (AFU_ORTHOLOGUE AFUA_3G01460)-RELATED"/>
    <property type="match status" value="1"/>
</dbReference>
<keyword evidence="4" id="KW-0812">Transmembrane</keyword>
<sequence length="460" mass="51203">MSDTATREGPLDIAIVGSGIVGVVLAVGLIRQKIKVKVYEQAQGFREIGAGMAFTANARQCMDLIDPTITVALRASGSVATSSGDEQDPDPNDYLRWIDGHNQRRKDDPSYQKMLFKIDAGYKGFEGCRRDRFLEELVKILPADVIQCRKRLDTLEEKEGGGKIRLIFCDGTTAEADAVIGCDGIKSRVREIILGEGNPASYAHYTHKIAYRGLIPMAKAIEVLGEYKARNQHIHVGPNAHLIHYPVANQTMINATAFVSDPEEWPDDKRTVAPAIRKDVEDAFEGWSPCVRGLVSQLPEKLDKWAVFDLWDYPAPFYNRGKICLAGDAAHASSPHHGAGACMGIEDVLCLCTLMGEARVLIQKAPTIRDQALISVFDTFNSVRRTRSQWLVNSSRRVCDLYHQPEWADPAKWVKAETCFEEIKDRSHKIWHFDYNVMLQEATQGYKQSLEALIGAVSGL</sequence>
<dbReference type="AlphaFoldDB" id="A0A0J6YB20"/>
<feature type="transmembrane region" description="Helical" evidence="4">
    <location>
        <begin position="12"/>
        <end position="30"/>
    </location>
</feature>
<dbReference type="InterPro" id="IPR036188">
    <property type="entry name" value="FAD/NAD-bd_sf"/>
</dbReference>
<dbReference type="GO" id="GO:0044550">
    <property type="term" value="P:secondary metabolite biosynthetic process"/>
    <property type="evidence" value="ECO:0007669"/>
    <property type="project" value="UniProtKB-ARBA"/>
</dbReference>
<dbReference type="PANTHER" id="PTHR46720:SF3">
    <property type="entry name" value="FAD-BINDING DOMAIN-CONTAINING PROTEIN-RELATED"/>
    <property type="match status" value="1"/>
</dbReference>
<dbReference type="Gene3D" id="3.50.50.60">
    <property type="entry name" value="FAD/NAD(P)-binding domain"/>
    <property type="match status" value="1"/>
</dbReference>
<dbReference type="Proteomes" id="UP000054565">
    <property type="component" value="Unassembled WGS sequence"/>
</dbReference>
<reference evidence="7" key="1">
    <citation type="journal article" date="2010" name="Genome Res.">
        <title>Population genomic sequencing of Coccidioides fungi reveals recent hybridization and transposon control.</title>
        <authorList>
            <person name="Neafsey D.E."/>
            <person name="Barker B.M."/>
            <person name="Sharpton T.J."/>
            <person name="Stajich J.E."/>
            <person name="Park D.J."/>
            <person name="Whiston E."/>
            <person name="Hung C.-Y."/>
            <person name="McMahan C."/>
            <person name="White J."/>
            <person name="Sykes S."/>
            <person name="Heiman D."/>
            <person name="Young S."/>
            <person name="Zeng Q."/>
            <person name="Abouelleil A."/>
            <person name="Aftuck L."/>
            <person name="Bessette D."/>
            <person name="Brown A."/>
            <person name="FitzGerald M."/>
            <person name="Lui A."/>
            <person name="Macdonald J.P."/>
            <person name="Priest M."/>
            <person name="Orbach M.J."/>
            <person name="Galgiani J.N."/>
            <person name="Kirkland T.N."/>
            <person name="Cole G.T."/>
            <person name="Birren B.W."/>
            <person name="Henn M.R."/>
            <person name="Taylor J.W."/>
            <person name="Rounsley S.D."/>
        </authorList>
    </citation>
    <scope>NUCLEOTIDE SEQUENCE [LARGE SCALE GENOMIC DNA]</scope>
    <source>
        <strain evidence="7">RMSCC 2394</strain>
    </source>
</reference>
<dbReference type="STRING" id="404692.A0A0J6YB20"/>
<protein>
    <submittedName>
        <fullName evidence="6">Salicylate 1-monooxygenase</fullName>
    </submittedName>
</protein>
<evidence type="ECO:0000313" key="7">
    <source>
        <dbReference type="Proteomes" id="UP000054565"/>
    </source>
</evidence>
<name>A0A0J6YB20_COCIT</name>
<keyword evidence="3" id="KW-0560">Oxidoreductase</keyword>
<feature type="domain" description="FAD-binding" evidence="5">
    <location>
        <begin position="12"/>
        <end position="357"/>
    </location>
</feature>
<dbReference type="GO" id="GO:0004497">
    <property type="term" value="F:monooxygenase activity"/>
    <property type="evidence" value="ECO:0007669"/>
    <property type="project" value="UniProtKB-KW"/>
</dbReference>
<evidence type="ECO:0000259" key="5">
    <source>
        <dbReference type="Pfam" id="PF01494"/>
    </source>
</evidence>
<keyword evidence="4" id="KW-1133">Transmembrane helix</keyword>
<evidence type="ECO:0000256" key="4">
    <source>
        <dbReference type="SAM" id="Phobius"/>
    </source>
</evidence>
<keyword evidence="2" id="KW-0274">FAD</keyword>
<keyword evidence="6" id="KW-0503">Monooxygenase</keyword>
<dbReference type="FunFam" id="3.50.50.60:FF:000153">
    <property type="entry name" value="Salicylate hydroxylase, putative"/>
    <property type="match status" value="1"/>
</dbReference>
<dbReference type="InterPro" id="IPR002938">
    <property type="entry name" value="FAD-bd"/>
</dbReference>